<evidence type="ECO:0000256" key="11">
    <source>
        <dbReference type="ARBA" id="ARBA00023180"/>
    </source>
</evidence>
<comment type="similarity">
    <text evidence="2">Belongs to the CD36 family.</text>
</comment>
<evidence type="ECO:0000256" key="8">
    <source>
        <dbReference type="ARBA" id="ARBA00023136"/>
    </source>
</evidence>
<keyword evidence="9" id="KW-1015">Disulfide bond</keyword>
<dbReference type="GO" id="GO:0007608">
    <property type="term" value="P:sensory perception of smell"/>
    <property type="evidence" value="ECO:0007669"/>
    <property type="project" value="UniProtKB-KW"/>
</dbReference>
<keyword evidence="10" id="KW-0675">Receptor</keyword>
<feature type="transmembrane region" description="Helical" evidence="13">
    <location>
        <begin position="453"/>
        <end position="475"/>
    </location>
</feature>
<keyword evidence="8 13" id="KW-0472">Membrane</keyword>
<dbReference type="GO" id="GO:0005886">
    <property type="term" value="C:plasma membrane"/>
    <property type="evidence" value="ECO:0007669"/>
    <property type="project" value="UniProtKB-SubCell"/>
</dbReference>
<keyword evidence="5 13" id="KW-0812">Transmembrane</keyword>
<evidence type="ECO:0000313" key="14">
    <source>
        <dbReference type="EMBL" id="KAL3275745.1"/>
    </source>
</evidence>
<evidence type="ECO:0000256" key="9">
    <source>
        <dbReference type="ARBA" id="ARBA00023157"/>
    </source>
</evidence>
<evidence type="ECO:0000256" key="1">
    <source>
        <dbReference type="ARBA" id="ARBA00004236"/>
    </source>
</evidence>
<evidence type="ECO:0000256" key="4">
    <source>
        <dbReference type="ARBA" id="ARBA00022606"/>
    </source>
</evidence>
<keyword evidence="7 13" id="KW-1133">Transmembrane helix</keyword>
<evidence type="ECO:0000256" key="7">
    <source>
        <dbReference type="ARBA" id="ARBA00022989"/>
    </source>
</evidence>
<gene>
    <name evidence="14" type="ORF">HHI36_020491</name>
</gene>
<sequence length="477" mass="53729">MYFNQWNDNDCLVCNYLYRYTSSDIGSNIGFQSLPENRGGKSLGEGSINRKHRAVGIFQRSSFPSPSRKGPYIYDVYRWKTDIAWKDEFISYYEWSKFEFNAEKSGKWSDNDQITVLNAPYNGLFITVEEISPNILEGIGPTTEPIFGKMDNLFVKMSVKDYLFGGFPLCDDPASKGFLVQTICGQIKAKVGKGLRIDGNRLLAAQMYHKNMTHLGRFTINSGKKEREKVAALVKYNDNSHIDVWRGGTGTKCNHIRGVVTFPAFIKKEMKFDTFGEDVCRIITLQYNATVKVKGIPGYKFTALNSSFNAPKEPADSLCYCVNRSRTLDGSFGCLKDGILDLTTCLGSQIILSFPHLLYADKSYLNSVKGQSPDPALHESFVTLEPTTGTPLQLAKRVQFNMFLRAIEDVASIENVTNALLPLLWVEEGLILPDKYTNKIKDELLNKLIILDLFKYVMIITGLLAVVIPGVLLIYMR</sequence>
<evidence type="ECO:0000256" key="3">
    <source>
        <dbReference type="ARBA" id="ARBA00022475"/>
    </source>
</evidence>
<reference evidence="14 15" key="1">
    <citation type="journal article" date="2021" name="BMC Biol.">
        <title>Horizontally acquired antibacterial genes associated with adaptive radiation of ladybird beetles.</title>
        <authorList>
            <person name="Li H.S."/>
            <person name="Tang X.F."/>
            <person name="Huang Y.H."/>
            <person name="Xu Z.Y."/>
            <person name="Chen M.L."/>
            <person name="Du X.Y."/>
            <person name="Qiu B.Y."/>
            <person name="Chen P.T."/>
            <person name="Zhang W."/>
            <person name="Slipinski A."/>
            <person name="Escalona H.E."/>
            <person name="Waterhouse R.M."/>
            <person name="Zwick A."/>
            <person name="Pang H."/>
        </authorList>
    </citation>
    <scope>NUCLEOTIDE SEQUENCE [LARGE SCALE GENOMIC DNA]</scope>
    <source>
        <strain evidence="14">SYSU2018</strain>
    </source>
</reference>
<keyword evidence="6" id="KW-0552">Olfaction</keyword>
<name>A0ABD2NAF5_9CUCU</name>
<evidence type="ECO:0000256" key="10">
    <source>
        <dbReference type="ARBA" id="ARBA00023170"/>
    </source>
</evidence>
<dbReference type="Pfam" id="PF01130">
    <property type="entry name" value="CD36"/>
    <property type="match status" value="1"/>
</dbReference>
<protein>
    <recommendedName>
        <fullName evidence="12">Sensory neuron membrane protein 2</fullName>
    </recommendedName>
</protein>
<dbReference type="EMBL" id="JABFTP020000083">
    <property type="protein sequence ID" value="KAL3275745.1"/>
    <property type="molecule type" value="Genomic_DNA"/>
</dbReference>
<keyword evidence="3" id="KW-1003">Cell membrane</keyword>
<evidence type="ECO:0000256" key="13">
    <source>
        <dbReference type="SAM" id="Phobius"/>
    </source>
</evidence>
<dbReference type="Proteomes" id="UP001516400">
    <property type="component" value="Unassembled WGS sequence"/>
</dbReference>
<accession>A0ABD2NAF5</accession>
<evidence type="ECO:0000256" key="6">
    <source>
        <dbReference type="ARBA" id="ARBA00022725"/>
    </source>
</evidence>
<keyword evidence="11" id="KW-0325">Glycoprotein</keyword>
<dbReference type="PANTHER" id="PTHR11923">
    <property type="entry name" value="SCAVENGER RECEPTOR CLASS B TYPE-1 SR-B1"/>
    <property type="match status" value="1"/>
</dbReference>
<evidence type="ECO:0000256" key="12">
    <source>
        <dbReference type="ARBA" id="ARBA00040645"/>
    </source>
</evidence>
<evidence type="ECO:0000313" key="15">
    <source>
        <dbReference type="Proteomes" id="UP001516400"/>
    </source>
</evidence>
<organism evidence="14 15">
    <name type="scientific">Cryptolaemus montrouzieri</name>
    <dbReference type="NCBI Taxonomy" id="559131"/>
    <lineage>
        <taxon>Eukaryota</taxon>
        <taxon>Metazoa</taxon>
        <taxon>Ecdysozoa</taxon>
        <taxon>Arthropoda</taxon>
        <taxon>Hexapoda</taxon>
        <taxon>Insecta</taxon>
        <taxon>Pterygota</taxon>
        <taxon>Neoptera</taxon>
        <taxon>Endopterygota</taxon>
        <taxon>Coleoptera</taxon>
        <taxon>Polyphaga</taxon>
        <taxon>Cucujiformia</taxon>
        <taxon>Coccinelloidea</taxon>
        <taxon>Coccinellidae</taxon>
        <taxon>Scymninae</taxon>
        <taxon>Scymnini</taxon>
        <taxon>Cryptolaemus</taxon>
    </lineage>
</organism>
<comment type="caution">
    <text evidence="14">The sequence shown here is derived from an EMBL/GenBank/DDBJ whole genome shotgun (WGS) entry which is preliminary data.</text>
</comment>
<evidence type="ECO:0000256" key="2">
    <source>
        <dbReference type="ARBA" id="ARBA00010532"/>
    </source>
</evidence>
<proteinExistence type="inferred from homology"/>
<dbReference type="PANTHER" id="PTHR11923:SF109">
    <property type="entry name" value="SENSORY NEURON MEMBRANE PROTEIN 2"/>
    <property type="match status" value="1"/>
</dbReference>
<evidence type="ECO:0000256" key="5">
    <source>
        <dbReference type="ARBA" id="ARBA00022692"/>
    </source>
</evidence>
<keyword evidence="4" id="KW-0716">Sensory transduction</keyword>
<dbReference type="InterPro" id="IPR002159">
    <property type="entry name" value="CD36_fam"/>
</dbReference>
<keyword evidence="15" id="KW-1185">Reference proteome</keyword>
<comment type="subcellular location">
    <subcellularLocation>
        <location evidence="1">Cell membrane</location>
    </subcellularLocation>
</comment>
<dbReference type="PRINTS" id="PR01609">
    <property type="entry name" value="CD36FAMILY"/>
</dbReference>
<dbReference type="AlphaFoldDB" id="A0ABD2NAF5"/>